<dbReference type="InterPro" id="IPR045854">
    <property type="entry name" value="NO2/SO3_Rdtase_4Fe4S_sf"/>
</dbReference>
<dbReference type="InterPro" id="IPR051329">
    <property type="entry name" value="NIR_SIR_4Fe-4S"/>
</dbReference>
<reference evidence="9" key="2">
    <citation type="submission" date="2020-09" db="EMBL/GenBank/DDBJ databases">
        <authorList>
            <person name="Sun Q."/>
            <person name="Zhou Y."/>
        </authorList>
    </citation>
    <scope>NUCLEOTIDE SEQUENCE</scope>
    <source>
        <strain evidence="9">CGMCC 1.12214</strain>
    </source>
</reference>
<dbReference type="GO" id="GO:0016491">
    <property type="term" value="F:oxidoreductase activity"/>
    <property type="evidence" value="ECO:0007669"/>
    <property type="project" value="UniProtKB-KW"/>
</dbReference>
<dbReference type="SUPFAM" id="SSF55124">
    <property type="entry name" value="Nitrite/Sulfite reductase N-terminal domain-like"/>
    <property type="match status" value="2"/>
</dbReference>
<evidence type="ECO:0000313" key="10">
    <source>
        <dbReference type="Proteomes" id="UP000603912"/>
    </source>
</evidence>
<organism evidence="9 10">
    <name type="scientific">Alsobacter metallidurans</name>
    <dbReference type="NCBI Taxonomy" id="340221"/>
    <lineage>
        <taxon>Bacteria</taxon>
        <taxon>Pseudomonadati</taxon>
        <taxon>Pseudomonadota</taxon>
        <taxon>Alphaproteobacteria</taxon>
        <taxon>Hyphomicrobiales</taxon>
        <taxon>Alsobacteraceae</taxon>
        <taxon>Alsobacter</taxon>
    </lineage>
</organism>
<dbReference type="InterPro" id="IPR006067">
    <property type="entry name" value="NO2/SO3_Rdtase_4Fe4S_dom"/>
</dbReference>
<evidence type="ECO:0000313" key="9">
    <source>
        <dbReference type="EMBL" id="GGH10511.1"/>
    </source>
</evidence>
<keyword evidence="1" id="KW-0004">4Fe-4S</keyword>
<dbReference type="InterPro" id="IPR005117">
    <property type="entry name" value="NiRdtase/SiRdtase_haem-b_fer"/>
</dbReference>
<evidence type="ECO:0000259" key="8">
    <source>
        <dbReference type="Pfam" id="PF03460"/>
    </source>
</evidence>
<keyword evidence="6" id="KW-0411">Iron-sulfur</keyword>
<dbReference type="Pfam" id="PF01077">
    <property type="entry name" value="NIR_SIR"/>
    <property type="match status" value="1"/>
</dbReference>
<dbReference type="Gene3D" id="3.30.413.10">
    <property type="entry name" value="Sulfite Reductase Hemoprotein, domain 1"/>
    <property type="match status" value="2"/>
</dbReference>
<dbReference type="Gene3D" id="3.90.480.10">
    <property type="entry name" value="Sulfite Reductase Hemoprotein,Domain 2"/>
    <property type="match status" value="1"/>
</dbReference>
<reference evidence="9" key="1">
    <citation type="journal article" date="2014" name="Int. J. Syst. Evol. Microbiol.">
        <title>Complete genome sequence of Corynebacterium casei LMG S-19264T (=DSM 44701T), isolated from a smear-ripened cheese.</title>
        <authorList>
            <consortium name="US DOE Joint Genome Institute (JGI-PGF)"/>
            <person name="Walter F."/>
            <person name="Albersmeier A."/>
            <person name="Kalinowski J."/>
            <person name="Ruckert C."/>
        </authorList>
    </citation>
    <scope>NUCLEOTIDE SEQUENCE</scope>
    <source>
        <strain evidence="9">CGMCC 1.12214</strain>
    </source>
</reference>
<dbReference type="InterPro" id="IPR012798">
    <property type="entry name" value="Cbl_synth_CobG-like"/>
</dbReference>
<proteinExistence type="predicted"/>
<accession>A0A917MGI2</accession>
<dbReference type="SUPFAM" id="SSF56014">
    <property type="entry name" value="Nitrite and sulphite reductase 4Fe-4S domain-like"/>
    <property type="match status" value="2"/>
</dbReference>
<feature type="domain" description="Nitrite/Sulfite reductase ferredoxin-like" evidence="8">
    <location>
        <begin position="266"/>
        <end position="316"/>
    </location>
</feature>
<dbReference type="GO" id="GO:0051539">
    <property type="term" value="F:4 iron, 4 sulfur cluster binding"/>
    <property type="evidence" value="ECO:0007669"/>
    <property type="project" value="UniProtKB-KW"/>
</dbReference>
<keyword evidence="2" id="KW-0349">Heme</keyword>
<gene>
    <name evidence="9" type="ORF">GCM10007036_07110</name>
</gene>
<keyword evidence="10" id="KW-1185">Reference proteome</keyword>
<feature type="domain" description="Nitrite/sulphite reductase 4Fe-4S" evidence="7">
    <location>
        <begin position="94"/>
        <end position="234"/>
    </location>
</feature>
<comment type="caution">
    <text evidence="9">The sequence shown here is derived from an EMBL/GenBank/DDBJ whole genome shotgun (WGS) entry which is preliminary data.</text>
</comment>
<evidence type="ECO:0000256" key="6">
    <source>
        <dbReference type="ARBA" id="ARBA00023014"/>
    </source>
</evidence>
<dbReference type="Proteomes" id="UP000603912">
    <property type="component" value="Unassembled WGS sequence"/>
</dbReference>
<protein>
    <submittedName>
        <fullName evidence="9">Precorrin-3B synthase</fullName>
    </submittedName>
</protein>
<dbReference type="NCBIfam" id="TIGR02435">
    <property type="entry name" value="CobG"/>
    <property type="match status" value="1"/>
</dbReference>
<feature type="domain" description="Nitrite/Sulfite reductase ferredoxin-like" evidence="8">
    <location>
        <begin position="17"/>
        <end position="83"/>
    </location>
</feature>
<dbReference type="Pfam" id="PF03460">
    <property type="entry name" value="NIR_SIR_ferr"/>
    <property type="match status" value="2"/>
</dbReference>
<evidence type="ECO:0000256" key="2">
    <source>
        <dbReference type="ARBA" id="ARBA00022617"/>
    </source>
</evidence>
<dbReference type="PANTHER" id="PTHR32439:SF9">
    <property type="entry name" value="BLR3264 PROTEIN"/>
    <property type="match status" value="1"/>
</dbReference>
<dbReference type="AlphaFoldDB" id="A0A917MGI2"/>
<evidence type="ECO:0000256" key="3">
    <source>
        <dbReference type="ARBA" id="ARBA00022723"/>
    </source>
</evidence>
<dbReference type="EMBL" id="BMES01000001">
    <property type="protein sequence ID" value="GGH10511.1"/>
    <property type="molecule type" value="Genomic_DNA"/>
</dbReference>
<dbReference type="InterPro" id="IPR036136">
    <property type="entry name" value="Nit/Sulf_reduc_fer-like_dom_sf"/>
</dbReference>
<keyword evidence="5" id="KW-0408">Iron</keyword>
<name>A0A917MGI2_9HYPH</name>
<keyword evidence="4" id="KW-0560">Oxidoreductase</keyword>
<evidence type="ECO:0000256" key="1">
    <source>
        <dbReference type="ARBA" id="ARBA00022485"/>
    </source>
</evidence>
<dbReference type="PANTHER" id="PTHR32439">
    <property type="entry name" value="FERREDOXIN--NITRITE REDUCTASE, CHLOROPLASTIC"/>
    <property type="match status" value="1"/>
</dbReference>
<evidence type="ECO:0000256" key="4">
    <source>
        <dbReference type="ARBA" id="ARBA00023002"/>
    </source>
</evidence>
<keyword evidence="3" id="KW-0479">Metal-binding</keyword>
<dbReference type="RefSeq" id="WP_188516338.1">
    <property type="nucleotide sequence ID" value="NZ_BMES01000001.1"/>
</dbReference>
<evidence type="ECO:0000256" key="5">
    <source>
        <dbReference type="ARBA" id="ARBA00023004"/>
    </source>
</evidence>
<sequence length="443" mass="45509">MTATASLRRGWCPGALRPMRTGDGLLVRLRITGGIVPARLARAIADCARTFGSGAIDLSAKANLQLRGVRDDTLEPLTARLAELGVLDMDADAEAVRNVVSSPLAGLDPSAVLDVRPIVAALERRLSGDGALHALPAKFGFLVDDGGRFGPRDVSVDVRFEAIATAGGPEFRVRLGGSGEKAATSGACAPEAVPDLAAAIASTFIALREERGPEAPRRMRGMLAGVGLETFARVSGASRAVQGASSSRLPAPQPLGRHDLGPGVTVFGVGAPFGRWSADDLDTLADWSERFGVAELRLTPWRAIVIPVRAPSRTDAATQTGAPAAALAALAGSRFIIDPADPRLAVVACPGAPDCLNATTRTRDDASALADVARRLVPGGVTLHVSGCPKGCAHPDATAVALVGRDGLYDLVQRGRAGDAPAAIGLNVAQARAALIDGAGEKR</sequence>
<evidence type="ECO:0000259" key="7">
    <source>
        <dbReference type="Pfam" id="PF01077"/>
    </source>
</evidence>
<dbReference type="GO" id="GO:0046872">
    <property type="term" value="F:metal ion binding"/>
    <property type="evidence" value="ECO:0007669"/>
    <property type="project" value="UniProtKB-KW"/>
</dbReference>
<dbReference type="GO" id="GO:0020037">
    <property type="term" value="F:heme binding"/>
    <property type="evidence" value="ECO:0007669"/>
    <property type="project" value="InterPro"/>
</dbReference>